<dbReference type="AlphaFoldDB" id="A0A8H7C293"/>
<dbReference type="GO" id="GO:0031965">
    <property type="term" value="C:nuclear membrane"/>
    <property type="evidence" value="ECO:0007669"/>
    <property type="project" value="UniProtKB-SubCell"/>
</dbReference>
<comment type="similarity">
    <text evidence="7">Belongs to the nucleoporin Nup84/Nup107 family.</text>
</comment>
<comment type="subcellular location">
    <subcellularLocation>
        <location evidence="7">Nucleus</location>
        <location evidence="7">Nuclear pore complex</location>
    </subcellularLocation>
    <subcellularLocation>
        <location evidence="7">Nucleus membrane</location>
    </subcellularLocation>
</comment>
<keyword evidence="2" id="KW-0509">mRNA transport</keyword>
<comment type="subunit">
    <text evidence="7">Part of the nuclear pore complex (NPC).</text>
</comment>
<evidence type="ECO:0000256" key="5">
    <source>
        <dbReference type="ARBA" id="ARBA00023132"/>
    </source>
</evidence>
<dbReference type="PANTHER" id="PTHR13003">
    <property type="entry name" value="NUP107-RELATED"/>
    <property type="match status" value="1"/>
</dbReference>
<keyword evidence="3" id="KW-0653">Protein transport</keyword>
<dbReference type="GO" id="GO:0006406">
    <property type="term" value="P:mRNA export from nucleus"/>
    <property type="evidence" value="ECO:0007669"/>
    <property type="project" value="TreeGrafter"/>
</dbReference>
<comment type="caution">
    <text evidence="8">The sequence shown here is derived from an EMBL/GenBank/DDBJ whole genome shotgun (WGS) entry which is preliminary data.</text>
</comment>
<evidence type="ECO:0000256" key="4">
    <source>
        <dbReference type="ARBA" id="ARBA00023010"/>
    </source>
</evidence>
<dbReference type="EMBL" id="JABXXO010000014">
    <property type="protein sequence ID" value="KAF7760713.1"/>
    <property type="molecule type" value="Genomic_DNA"/>
</dbReference>
<sequence length="781" mass="88757">MTESLFQSYADVLSLCQIVKDDLEPLLDPEIGFAPRIRQLCTDQIAEYEDDSSQEELELLKLEENTWGLLQALMAARKTELKLKKTPRELLIENPYTPTSTIAQALMQSSPLFSELIVVREWLQEIAPLPIVPEATTGYWKFTKYNVMQAFRTGRNNNSGGGGGGRDGLVREMDPDVLSREDGKTLAPDDASYDKSLIQALYGYIRAGQLEEAIELCRKAYQPWRAASIRGSLLFTWRALSTKPRDEDEEEDNEEPNFWQGNRNRRLWKITCTKAALNSALSENERILYAALVPTPQTSTVLKASCRTWEDHLWAQISIMCEEKESMEIGKLGGNFWEEGVEGVRKGVRDVSVEDEEREEQEWVKEVTETLESLKGVAVSEGPAADHAFHFSQLYIILNRTSQLLEAFARGLSDGSYRRDTVEYAPMCRFFAHLALYLQIIDVTVPPLATQTILECYLQVLEDAGERDLIAMYASALGDNAVERYALFLVSLALTADVNERRLALTRAKDHGLDMERVAIVTAERTIEKAFEVLPALKGPLPSVITRQQSDTESELFLLRSIEWTVFLDTTYDTALEQANVILRYFLASGRVHLAQKLLEMVPSDLAVMSEPEDRATEYLHYRQFFVIWEILEKVVECEAMNVPGGLSNEEYATWLNQYRELIDQAYEQITKLLTSEWLVADESISSERRRRELIRIRQIYVPELIIRLHSLLVSSRHFIPENLKSALELVNIVADSRYRIYEDFINVGGRSLSDYLGAVRQAVLVGMEGGGSDPLRILTV</sequence>
<evidence type="ECO:0000256" key="3">
    <source>
        <dbReference type="ARBA" id="ARBA00022927"/>
    </source>
</evidence>
<organism evidence="8 9">
    <name type="scientific">Agaricus bisporus var. burnettii</name>
    <dbReference type="NCBI Taxonomy" id="192524"/>
    <lineage>
        <taxon>Eukaryota</taxon>
        <taxon>Fungi</taxon>
        <taxon>Dikarya</taxon>
        <taxon>Basidiomycota</taxon>
        <taxon>Agaricomycotina</taxon>
        <taxon>Agaricomycetes</taxon>
        <taxon>Agaricomycetidae</taxon>
        <taxon>Agaricales</taxon>
        <taxon>Agaricineae</taxon>
        <taxon>Agaricaceae</taxon>
        <taxon>Agaricus</taxon>
    </lineage>
</organism>
<dbReference type="Pfam" id="PF04121">
    <property type="entry name" value="Nup84_Nup100"/>
    <property type="match status" value="1"/>
</dbReference>
<dbReference type="PANTHER" id="PTHR13003:SF2">
    <property type="entry name" value="NUCLEAR PORE COMPLEX PROTEIN NUP107"/>
    <property type="match status" value="1"/>
</dbReference>
<evidence type="ECO:0000256" key="6">
    <source>
        <dbReference type="ARBA" id="ARBA00023242"/>
    </source>
</evidence>
<dbReference type="GO" id="GO:0031080">
    <property type="term" value="C:nuclear pore outer ring"/>
    <property type="evidence" value="ECO:0007669"/>
    <property type="project" value="TreeGrafter"/>
</dbReference>
<dbReference type="GO" id="GO:0017056">
    <property type="term" value="F:structural constituent of nuclear pore"/>
    <property type="evidence" value="ECO:0007669"/>
    <property type="project" value="UniProtKB-UniRule"/>
</dbReference>
<evidence type="ECO:0000256" key="1">
    <source>
        <dbReference type="ARBA" id="ARBA00022448"/>
    </source>
</evidence>
<evidence type="ECO:0000313" key="9">
    <source>
        <dbReference type="Proteomes" id="UP000629468"/>
    </source>
</evidence>
<dbReference type="GO" id="GO:0000973">
    <property type="term" value="P:post-transcriptional tethering of RNA polymerase II gene DNA at nuclear periphery"/>
    <property type="evidence" value="ECO:0007669"/>
    <property type="project" value="TreeGrafter"/>
</dbReference>
<keyword evidence="4 7" id="KW-0811">Translocation</keyword>
<dbReference type="Proteomes" id="UP000629468">
    <property type="component" value="Unassembled WGS sequence"/>
</dbReference>
<dbReference type="InterPro" id="IPR007252">
    <property type="entry name" value="Nup84/Nup107"/>
</dbReference>
<keyword evidence="1 7" id="KW-0813">Transport</keyword>
<comment type="function">
    <text evidence="7">Functions as a component of the nuclear pore complex (NPC).</text>
</comment>
<proteinExistence type="inferred from homology"/>
<evidence type="ECO:0000256" key="7">
    <source>
        <dbReference type="RuleBase" id="RU365072"/>
    </source>
</evidence>
<keyword evidence="6 7" id="KW-0539">Nucleus</keyword>
<reference evidence="8 9" key="1">
    <citation type="journal article" name="Sci. Rep.">
        <title>Telomere-to-telomere assembled and centromere annotated genomes of the two main subspecies of the button mushroom Agaricus bisporus reveal especially polymorphic chromosome ends.</title>
        <authorList>
            <person name="Sonnenberg A.S.M."/>
            <person name="Sedaghat-Telgerd N."/>
            <person name="Lavrijssen B."/>
            <person name="Ohm R.A."/>
            <person name="Hendrickx P.M."/>
            <person name="Scholtmeijer K."/>
            <person name="Baars J.J.P."/>
            <person name="van Peer A."/>
        </authorList>
    </citation>
    <scope>NUCLEOTIDE SEQUENCE [LARGE SCALE GENOMIC DNA]</scope>
    <source>
        <strain evidence="8 9">H119_p4</strain>
    </source>
</reference>
<name>A0A8H7C293_AGABI</name>
<dbReference type="GO" id="GO:0006606">
    <property type="term" value="P:protein import into nucleus"/>
    <property type="evidence" value="ECO:0007669"/>
    <property type="project" value="TreeGrafter"/>
</dbReference>
<dbReference type="Gene3D" id="1.20.190.50">
    <property type="match status" value="1"/>
</dbReference>
<accession>A0A8H7C293</accession>
<evidence type="ECO:0000313" key="8">
    <source>
        <dbReference type="EMBL" id="KAF7760713.1"/>
    </source>
</evidence>
<keyword evidence="7" id="KW-0472">Membrane</keyword>
<keyword evidence="5 7" id="KW-0906">Nuclear pore complex</keyword>
<dbReference type="Gene3D" id="1.10.3450.20">
    <property type="match status" value="1"/>
</dbReference>
<protein>
    <recommendedName>
        <fullName evidence="7">Nuclear pore complex protein</fullName>
    </recommendedName>
</protein>
<evidence type="ECO:0000256" key="2">
    <source>
        <dbReference type="ARBA" id="ARBA00022816"/>
    </source>
</evidence>
<gene>
    <name evidence="8" type="ORF">Agabi119p4_10122</name>
</gene>